<evidence type="ECO:0000313" key="15">
    <source>
        <dbReference type="Proteomes" id="UP000747110"/>
    </source>
</evidence>
<keyword evidence="5" id="KW-0808">Transferase</keyword>
<dbReference type="GO" id="GO:0051445">
    <property type="term" value="P:regulation of meiotic cell cycle"/>
    <property type="evidence" value="ECO:0007669"/>
    <property type="project" value="TreeGrafter"/>
</dbReference>
<keyword evidence="15" id="KW-1185">Reference proteome</keyword>
<dbReference type="GO" id="GO:0030332">
    <property type="term" value="F:cyclin binding"/>
    <property type="evidence" value="ECO:0007669"/>
    <property type="project" value="TreeGrafter"/>
</dbReference>
<dbReference type="Pfam" id="PF00069">
    <property type="entry name" value="Pkinase"/>
    <property type="match status" value="2"/>
</dbReference>
<dbReference type="InterPro" id="IPR008271">
    <property type="entry name" value="Ser/Thr_kinase_AS"/>
</dbReference>
<evidence type="ECO:0000259" key="13">
    <source>
        <dbReference type="PROSITE" id="PS50011"/>
    </source>
</evidence>
<dbReference type="GO" id="GO:0005524">
    <property type="term" value="F:ATP binding"/>
    <property type="evidence" value="ECO:0007669"/>
    <property type="project" value="UniProtKB-UniRule"/>
</dbReference>
<dbReference type="GO" id="GO:0010468">
    <property type="term" value="P:regulation of gene expression"/>
    <property type="evidence" value="ECO:0007669"/>
    <property type="project" value="TreeGrafter"/>
</dbReference>
<evidence type="ECO:0000256" key="7">
    <source>
        <dbReference type="ARBA" id="ARBA00022777"/>
    </source>
</evidence>
<reference evidence="14" key="1">
    <citation type="journal article" date="2021" name="Proc. Natl. Acad. Sci. U.S.A.">
        <title>Three genomes in the algal genus Volvox reveal the fate of a haploid sex-determining region after a transition to homothallism.</title>
        <authorList>
            <person name="Yamamoto K."/>
            <person name="Hamaji T."/>
            <person name="Kawai-Toyooka H."/>
            <person name="Matsuzaki R."/>
            <person name="Takahashi F."/>
            <person name="Nishimura Y."/>
            <person name="Kawachi M."/>
            <person name="Noguchi H."/>
            <person name="Minakuchi Y."/>
            <person name="Umen J.G."/>
            <person name="Toyoda A."/>
            <person name="Nozaki H."/>
        </authorList>
    </citation>
    <scope>NUCLEOTIDE SEQUENCE</scope>
    <source>
        <strain evidence="14">NIES-3786</strain>
    </source>
</reference>
<dbReference type="GO" id="GO:0005634">
    <property type="term" value="C:nucleus"/>
    <property type="evidence" value="ECO:0007669"/>
    <property type="project" value="TreeGrafter"/>
</dbReference>
<evidence type="ECO:0000256" key="9">
    <source>
        <dbReference type="ARBA" id="ARBA00047811"/>
    </source>
</evidence>
<accession>A0A8J4D4S7</accession>
<dbReference type="GO" id="GO:0005737">
    <property type="term" value="C:cytoplasm"/>
    <property type="evidence" value="ECO:0007669"/>
    <property type="project" value="TreeGrafter"/>
</dbReference>
<evidence type="ECO:0000256" key="4">
    <source>
        <dbReference type="ARBA" id="ARBA00022553"/>
    </source>
</evidence>
<evidence type="ECO:0000256" key="10">
    <source>
        <dbReference type="ARBA" id="ARBA00048367"/>
    </source>
</evidence>
<dbReference type="PANTHER" id="PTHR24056">
    <property type="entry name" value="CELL DIVISION PROTEIN KINASE"/>
    <property type="match status" value="1"/>
</dbReference>
<dbReference type="InterPro" id="IPR000719">
    <property type="entry name" value="Prot_kinase_dom"/>
</dbReference>
<evidence type="ECO:0000256" key="1">
    <source>
        <dbReference type="ARBA" id="ARBA00006485"/>
    </source>
</evidence>
<dbReference type="CDD" id="cd07829">
    <property type="entry name" value="STKc_CDK_like"/>
    <property type="match status" value="1"/>
</dbReference>
<evidence type="ECO:0000313" key="14">
    <source>
        <dbReference type="EMBL" id="GIL91876.1"/>
    </source>
</evidence>
<dbReference type="SUPFAM" id="SSF56112">
    <property type="entry name" value="Protein kinase-like (PK-like)"/>
    <property type="match status" value="1"/>
</dbReference>
<name>A0A8J4D4S7_9CHLO</name>
<proteinExistence type="inferred from homology"/>
<dbReference type="Proteomes" id="UP000747110">
    <property type="component" value="Unassembled WGS sequence"/>
</dbReference>
<dbReference type="GO" id="GO:0000082">
    <property type="term" value="P:G1/S transition of mitotic cell cycle"/>
    <property type="evidence" value="ECO:0007669"/>
    <property type="project" value="TreeGrafter"/>
</dbReference>
<keyword evidence="3 12" id="KW-0723">Serine/threonine-protein kinase</keyword>
<gene>
    <name evidence="14" type="ORF">Vretifemale_19458</name>
</gene>
<feature type="binding site" evidence="11">
    <location>
        <position position="132"/>
    </location>
    <ligand>
        <name>ATP</name>
        <dbReference type="ChEBI" id="CHEBI:30616"/>
    </ligand>
</feature>
<dbReference type="SMART" id="SM00220">
    <property type="entry name" value="S_TKc"/>
    <property type="match status" value="1"/>
</dbReference>
<dbReference type="OrthoDB" id="1732493at2759"/>
<feature type="domain" description="Protein kinase" evidence="13">
    <location>
        <begin position="103"/>
        <end position="441"/>
    </location>
</feature>
<comment type="catalytic activity">
    <reaction evidence="10">
        <text>L-seryl-[protein] + ATP = O-phospho-L-seryl-[protein] + ADP + H(+)</text>
        <dbReference type="Rhea" id="RHEA:17989"/>
        <dbReference type="Rhea" id="RHEA-COMP:9863"/>
        <dbReference type="Rhea" id="RHEA-COMP:11604"/>
        <dbReference type="ChEBI" id="CHEBI:15378"/>
        <dbReference type="ChEBI" id="CHEBI:29999"/>
        <dbReference type="ChEBI" id="CHEBI:30616"/>
        <dbReference type="ChEBI" id="CHEBI:83421"/>
        <dbReference type="ChEBI" id="CHEBI:456216"/>
        <dbReference type="EC" id="2.7.11.22"/>
    </reaction>
</comment>
<comment type="similarity">
    <text evidence="1">Belongs to the protein kinase superfamily. CMGC Ser/Thr protein kinase family. CDC2/CDKX subfamily.</text>
</comment>
<dbReference type="PROSITE" id="PS00108">
    <property type="entry name" value="PROTEIN_KINASE_ST"/>
    <property type="match status" value="1"/>
</dbReference>
<dbReference type="GO" id="GO:0007165">
    <property type="term" value="P:signal transduction"/>
    <property type="evidence" value="ECO:0007669"/>
    <property type="project" value="TreeGrafter"/>
</dbReference>
<keyword evidence="7" id="KW-0418">Kinase</keyword>
<dbReference type="PROSITE" id="PS50011">
    <property type="entry name" value="PROTEIN_KINASE_DOM"/>
    <property type="match status" value="1"/>
</dbReference>
<evidence type="ECO:0000256" key="8">
    <source>
        <dbReference type="ARBA" id="ARBA00022840"/>
    </source>
</evidence>
<dbReference type="AlphaFoldDB" id="A0A8J4D4S7"/>
<dbReference type="GO" id="GO:0010389">
    <property type="term" value="P:regulation of G2/M transition of mitotic cell cycle"/>
    <property type="evidence" value="ECO:0007669"/>
    <property type="project" value="TreeGrafter"/>
</dbReference>
<dbReference type="GO" id="GO:0000307">
    <property type="term" value="C:cyclin-dependent protein kinase holoenzyme complex"/>
    <property type="evidence" value="ECO:0007669"/>
    <property type="project" value="TreeGrafter"/>
</dbReference>
<dbReference type="Gene3D" id="3.30.200.20">
    <property type="entry name" value="Phosphorylase Kinase, domain 1"/>
    <property type="match status" value="1"/>
</dbReference>
<evidence type="ECO:0000256" key="6">
    <source>
        <dbReference type="ARBA" id="ARBA00022741"/>
    </source>
</evidence>
<keyword evidence="8 11" id="KW-0067">ATP-binding</keyword>
<keyword evidence="6 11" id="KW-0547">Nucleotide-binding</keyword>
<organism evidence="14 15">
    <name type="scientific">Volvox reticuliferus</name>
    <dbReference type="NCBI Taxonomy" id="1737510"/>
    <lineage>
        <taxon>Eukaryota</taxon>
        <taxon>Viridiplantae</taxon>
        <taxon>Chlorophyta</taxon>
        <taxon>core chlorophytes</taxon>
        <taxon>Chlorophyceae</taxon>
        <taxon>CS clade</taxon>
        <taxon>Chlamydomonadales</taxon>
        <taxon>Volvocaceae</taxon>
        <taxon>Volvox</taxon>
    </lineage>
</organism>
<keyword evidence="4" id="KW-0597">Phosphoprotein</keyword>
<dbReference type="PROSITE" id="PS00107">
    <property type="entry name" value="PROTEIN_KINASE_ATP"/>
    <property type="match status" value="1"/>
</dbReference>
<evidence type="ECO:0000256" key="12">
    <source>
        <dbReference type="RuleBase" id="RU000304"/>
    </source>
</evidence>
<dbReference type="PANTHER" id="PTHR24056:SF548">
    <property type="entry name" value="CYCLIN-DEPENDENT KINASE A-1"/>
    <property type="match status" value="1"/>
</dbReference>
<dbReference type="InterPro" id="IPR050108">
    <property type="entry name" value="CDK"/>
</dbReference>
<comment type="caution">
    <text evidence="14">The sequence shown here is derived from an EMBL/GenBank/DDBJ whole genome shotgun (WGS) entry which is preliminary data.</text>
</comment>
<dbReference type="InterPro" id="IPR011009">
    <property type="entry name" value="Kinase-like_dom_sf"/>
</dbReference>
<dbReference type="EMBL" id="BNCP01000070">
    <property type="protein sequence ID" value="GIL91876.1"/>
    <property type="molecule type" value="Genomic_DNA"/>
</dbReference>
<comment type="catalytic activity">
    <reaction evidence="9">
        <text>L-threonyl-[protein] + ATP = O-phospho-L-threonyl-[protein] + ADP + H(+)</text>
        <dbReference type="Rhea" id="RHEA:46608"/>
        <dbReference type="Rhea" id="RHEA-COMP:11060"/>
        <dbReference type="Rhea" id="RHEA-COMP:11605"/>
        <dbReference type="ChEBI" id="CHEBI:15378"/>
        <dbReference type="ChEBI" id="CHEBI:30013"/>
        <dbReference type="ChEBI" id="CHEBI:30616"/>
        <dbReference type="ChEBI" id="CHEBI:61977"/>
        <dbReference type="ChEBI" id="CHEBI:456216"/>
        <dbReference type="EC" id="2.7.11.22"/>
    </reaction>
</comment>
<dbReference type="EC" id="2.7.11.22" evidence="2"/>
<dbReference type="GO" id="GO:0004693">
    <property type="term" value="F:cyclin-dependent protein serine/threonine kinase activity"/>
    <property type="evidence" value="ECO:0007669"/>
    <property type="project" value="UniProtKB-EC"/>
</dbReference>
<evidence type="ECO:0000256" key="5">
    <source>
        <dbReference type="ARBA" id="ARBA00022679"/>
    </source>
</evidence>
<dbReference type="FunFam" id="3.30.200.20:FF:000842">
    <property type="entry name" value="Cyclin-dependent kinase C-2, putative"/>
    <property type="match status" value="1"/>
</dbReference>
<evidence type="ECO:0000256" key="11">
    <source>
        <dbReference type="PROSITE-ProRule" id="PRU10141"/>
    </source>
</evidence>
<evidence type="ECO:0000256" key="2">
    <source>
        <dbReference type="ARBA" id="ARBA00012425"/>
    </source>
</evidence>
<dbReference type="Gene3D" id="1.10.510.10">
    <property type="entry name" value="Transferase(Phosphotransferase) domain 1"/>
    <property type="match status" value="1"/>
</dbReference>
<dbReference type="InterPro" id="IPR017441">
    <property type="entry name" value="Protein_kinase_ATP_BS"/>
</dbReference>
<evidence type="ECO:0000256" key="3">
    <source>
        <dbReference type="ARBA" id="ARBA00022527"/>
    </source>
</evidence>
<sequence length="469" mass="50557">MPPAPHVYRAAFIPNDAGQHHVATLASCGPPIASLIMALRQIRAFTADPAYANEMLGPLVSKLDPADSELQMLLSKFGWCGGRGFVRTVDMRGLQTALQKFQFIKLSHIGNGAYGSVHKVMNRETRELLAIKQVPMAAQGLCETTLREISALQELDHPNIIKLRDVIAATPSKYCYLVLELLETDLYSFMRGRPVLKLRTIKSIMYQVLSGLRHAHCRSIMHRDLKPQNVLLGPSKALPAYERTPVSSPGAPGGGLPAHAAAAAVAAAADAASRAGDMARGSGSCDRVVAKIADFGLARGYLPCGGQDGGPYTDWVVTLFYRAPELLLGLRNYGPGVDVWSAGCVLAEMLTGAPLFCASCEIGLLFDMFRKLGTPSAEQWGDLAGAANFSSQFPQWAPRAMQELVPQLALDAAGLDLLSRMLAYDPRRRVTAAQALQHSWFDDVRQEEEEELAAGPCLADAAPVNGPQL</sequence>
<protein>
    <recommendedName>
        <fullName evidence="2">cyclin-dependent kinase</fullName>
        <ecNumber evidence="2">2.7.11.22</ecNumber>
    </recommendedName>
</protein>